<evidence type="ECO:0000313" key="2">
    <source>
        <dbReference type="Proteomes" id="UP001164539"/>
    </source>
</evidence>
<accession>A0ACC1XTM9</accession>
<name>A0ACC1XTM9_MELAZ</name>
<proteinExistence type="predicted"/>
<evidence type="ECO:0000313" key="1">
    <source>
        <dbReference type="EMBL" id="KAJ4714806.1"/>
    </source>
</evidence>
<dbReference type="Proteomes" id="UP001164539">
    <property type="component" value="Chromosome 7"/>
</dbReference>
<comment type="caution">
    <text evidence="1">The sequence shown here is derived from an EMBL/GenBank/DDBJ whole genome shotgun (WGS) entry which is preliminary data.</text>
</comment>
<gene>
    <name evidence="1" type="ORF">OWV82_013236</name>
</gene>
<protein>
    <submittedName>
        <fullName evidence="1">Receptor-like kinase</fullName>
    </submittedName>
</protein>
<sequence>MNSSSVNLRFWWRVLAVCVSFLGVVVQSFRLNTDGVLLLSFKYSVLSDPLGVLESWNYDDVTPCSWNGVTCGAPGTGSTYSHVTGLTLPNSQLLGSIPADLGMIEFLQNLDLSNNSLNGSLPFSLFNSSHLRFLDLSNNLISGQLPETMGRLQNLQQLNLSDNALAGKLPDNLTTLQNLTVVSLKNNYFSDSLPSGFNSVQVLDLSSNLINGSLPPDFGGNSLRYLNLSYNKLSGEIPPQFGEKIPGNATIDLSSNNLTGEIPESSVFMNQERSSFSGNSDLCGEPTRNPCPIPSSPSYLPNITAPTSPPAIAAIPKTIGSSPANIPPGSATKPQQGPRGLRPGTIIGIVIGDIAGIGILAVVFFYIYQLIKRKNIESTLKKEANAAKDTLSVSSSSSSESRGFTRWSCLRKRGDGDEESDTSASDVEDNYQRGRKSHDNQRYQEHDQQNKKGTLVTVDGDKELELETLLKASAYILGASGSSIMYKAVLEDGTALAVRRIGENSVDRFRDFETQVRVIAKLVHPNLVRIRGFYWGVDEKLIIYDFVPNGSLANARYRKVGSSPCHLPWEARLKIVKGVARGLSFLHDKKHVHGNLKPGNILLGTDTEPRIGDFGLERLVTGETSSKAGGSARNFGSKRSTASRDSFQDLGPGPSPSPSPSSLAGISPYHAPESLRSLKPNPKWDVYSFGVILLELLTGKVIVVDELGQGNGLTVEDKNRAMRLADAAIRADFEGKEEALLACFKLGYSCASPIPQKRPSMKEALQVLEKIPYAPSPSPSPSLYSYGH</sequence>
<dbReference type="EMBL" id="CM051400">
    <property type="protein sequence ID" value="KAJ4714806.1"/>
    <property type="molecule type" value="Genomic_DNA"/>
</dbReference>
<reference evidence="1 2" key="1">
    <citation type="journal article" date="2023" name="Science">
        <title>Complex scaffold remodeling in plant triterpene biosynthesis.</title>
        <authorList>
            <person name="De La Pena R."/>
            <person name="Hodgson H."/>
            <person name="Liu J.C."/>
            <person name="Stephenson M.J."/>
            <person name="Martin A.C."/>
            <person name="Owen C."/>
            <person name="Harkess A."/>
            <person name="Leebens-Mack J."/>
            <person name="Jimenez L.E."/>
            <person name="Osbourn A."/>
            <person name="Sattely E.S."/>
        </authorList>
    </citation>
    <scope>NUCLEOTIDE SEQUENCE [LARGE SCALE GENOMIC DNA]</scope>
    <source>
        <strain evidence="2">cv. JPN11</strain>
        <tissue evidence="1">Leaf</tissue>
    </source>
</reference>
<keyword evidence="2" id="KW-1185">Reference proteome</keyword>
<organism evidence="1 2">
    <name type="scientific">Melia azedarach</name>
    <name type="common">Chinaberry tree</name>
    <dbReference type="NCBI Taxonomy" id="155640"/>
    <lineage>
        <taxon>Eukaryota</taxon>
        <taxon>Viridiplantae</taxon>
        <taxon>Streptophyta</taxon>
        <taxon>Embryophyta</taxon>
        <taxon>Tracheophyta</taxon>
        <taxon>Spermatophyta</taxon>
        <taxon>Magnoliopsida</taxon>
        <taxon>eudicotyledons</taxon>
        <taxon>Gunneridae</taxon>
        <taxon>Pentapetalae</taxon>
        <taxon>rosids</taxon>
        <taxon>malvids</taxon>
        <taxon>Sapindales</taxon>
        <taxon>Meliaceae</taxon>
        <taxon>Melia</taxon>
    </lineage>
</organism>